<proteinExistence type="predicted"/>
<dbReference type="SUPFAM" id="SSF49879">
    <property type="entry name" value="SMAD/FHA domain"/>
    <property type="match status" value="1"/>
</dbReference>
<accession>A0A0F5YHG7</accession>
<organism evidence="6 8">
    <name type="scientific">Limnoraphis robusta CS-951</name>
    <dbReference type="NCBI Taxonomy" id="1637645"/>
    <lineage>
        <taxon>Bacteria</taxon>
        <taxon>Bacillati</taxon>
        <taxon>Cyanobacteriota</taxon>
        <taxon>Cyanophyceae</taxon>
        <taxon>Oscillatoriophycideae</taxon>
        <taxon>Oscillatoriales</taxon>
        <taxon>Sirenicapillariaceae</taxon>
        <taxon>Limnoraphis</taxon>
    </lineage>
</organism>
<dbReference type="InterPro" id="IPR017441">
    <property type="entry name" value="Protein_kinase_ATP_BS"/>
</dbReference>
<dbReference type="SMART" id="SM00240">
    <property type="entry name" value="FHA"/>
    <property type="match status" value="1"/>
</dbReference>
<keyword evidence="2 3" id="KW-0067">ATP-binding</keyword>
<evidence type="ECO:0000313" key="7">
    <source>
        <dbReference type="EMBL" id="KMW70385.1"/>
    </source>
</evidence>
<evidence type="ECO:0000313" key="8">
    <source>
        <dbReference type="Proteomes" id="UP000033607"/>
    </source>
</evidence>
<evidence type="ECO:0000313" key="6">
    <source>
        <dbReference type="EMBL" id="KKD38341.1"/>
    </source>
</evidence>
<dbReference type="Proteomes" id="UP000033607">
    <property type="component" value="Unassembled WGS sequence"/>
</dbReference>
<dbReference type="PROSITE" id="PS00107">
    <property type="entry name" value="PROTEIN_KINASE_ATP"/>
    <property type="match status" value="1"/>
</dbReference>
<comment type="caution">
    <text evidence="6">The sequence shown here is derived from an EMBL/GenBank/DDBJ whole genome shotgun (WGS) entry which is preliminary data.</text>
</comment>
<dbReference type="InterPro" id="IPR000253">
    <property type="entry name" value="FHA_dom"/>
</dbReference>
<evidence type="ECO:0000256" key="1">
    <source>
        <dbReference type="ARBA" id="ARBA00022741"/>
    </source>
</evidence>
<dbReference type="Gene3D" id="3.30.200.20">
    <property type="entry name" value="Phosphorylase Kinase, domain 1"/>
    <property type="match status" value="1"/>
</dbReference>
<dbReference type="Pfam" id="PF00069">
    <property type="entry name" value="Pkinase"/>
    <property type="match status" value="1"/>
</dbReference>
<feature type="domain" description="Protein kinase" evidence="5">
    <location>
        <begin position="146"/>
        <end position="407"/>
    </location>
</feature>
<dbReference type="EMBL" id="LATL02000101">
    <property type="protein sequence ID" value="KKD38341.1"/>
    <property type="molecule type" value="Genomic_DNA"/>
</dbReference>
<dbReference type="AlphaFoldDB" id="A0A0F5YHG7"/>
<dbReference type="GO" id="GO:0005524">
    <property type="term" value="F:ATP binding"/>
    <property type="evidence" value="ECO:0007669"/>
    <property type="project" value="UniProtKB-UniRule"/>
</dbReference>
<dbReference type="PANTHER" id="PTHR24363:SF7">
    <property type="entry name" value="SERINE_THREONINE-PROTEIN KINASE-LIKE PROTEIN E"/>
    <property type="match status" value="1"/>
</dbReference>
<dbReference type="PROSITE" id="PS50011">
    <property type="entry name" value="PROTEIN_KINASE_DOM"/>
    <property type="match status" value="1"/>
</dbReference>
<dbReference type="SUPFAM" id="SSF56112">
    <property type="entry name" value="Protein kinase-like (PK-like)"/>
    <property type="match status" value="1"/>
</dbReference>
<keyword evidence="6" id="KW-0723">Serine/threonine-protein kinase</keyword>
<dbReference type="InterPro" id="IPR011009">
    <property type="entry name" value="Kinase-like_dom_sf"/>
</dbReference>
<keyword evidence="1 3" id="KW-0547">Nucleotide-binding</keyword>
<evidence type="ECO:0000256" key="2">
    <source>
        <dbReference type="ARBA" id="ARBA00022840"/>
    </source>
</evidence>
<feature type="binding site" evidence="3">
    <location>
        <position position="185"/>
    </location>
    <ligand>
        <name>ATP</name>
        <dbReference type="ChEBI" id="CHEBI:30616"/>
    </ligand>
</feature>
<evidence type="ECO:0000256" key="3">
    <source>
        <dbReference type="PROSITE-ProRule" id="PRU10141"/>
    </source>
</evidence>
<sequence>MADVLTLTLLDPQYKTPQRQWKFEDQSVIEIGRASDNQVVIVDPLVSRYHLQLRKLSDDPIKWMLVNKGTNGTFVNGVLTSQAVITEGTFIELAKGGPLLQLNWQVIRPVSIANSSGCTHAGNPPNNLFCIHCGQPTHVERIIRNYQVLRTLGQGGMGTTAIAWNPKLGLTGSSNTQIPTLVVLKEMNADMAQIAKAQELFEREARTLKALNHGGVPRFYDFFVEGGKKYLAMEMIHGQDLEKIVQQRGPVTPQQAIHWMMQTCEVLSYLHVQDPPIIHRDIKPANLLLRSRDQRIVVLDFGAVKEIGTPPGTRIGAEGYSAPEQDRGQPLTLSDLYAVGSTLIFLLTAESPLNFYGKRGSSYGFNLESVPTITPQLRMVIEKVTEHRPRDRYPNAQHLCDALQACLNG</sequence>
<dbReference type="OrthoDB" id="502205at2"/>
<dbReference type="Pfam" id="PF00498">
    <property type="entry name" value="FHA"/>
    <property type="match status" value="1"/>
</dbReference>
<feature type="domain" description="FHA" evidence="4">
    <location>
        <begin position="29"/>
        <end position="80"/>
    </location>
</feature>
<name>A0A0F5YHG7_9CYAN</name>
<dbReference type="InterPro" id="IPR008271">
    <property type="entry name" value="Ser/Thr_kinase_AS"/>
</dbReference>
<dbReference type="InterPro" id="IPR008984">
    <property type="entry name" value="SMAD_FHA_dom_sf"/>
</dbReference>
<dbReference type="CDD" id="cd14014">
    <property type="entry name" value="STKc_PknB_like"/>
    <property type="match status" value="1"/>
</dbReference>
<keyword evidence="6" id="KW-0808">Transferase</keyword>
<protein>
    <submittedName>
        <fullName evidence="6">Serine/threonine protein kinase</fullName>
    </submittedName>
</protein>
<dbReference type="Gene3D" id="1.10.510.10">
    <property type="entry name" value="Transferase(Phosphotransferase) domain 1"/>
    <property type="match status" value="1"/>
</dbReference>
<dbReference type="GO" id="GO:0004674">
    <property type="term" value="F:protein serine/threonine kinase activity"/>
    <property type="evidence" value="ECO:0007669"/>
    <property type="project" value="UniProtKB-KW"/>
</dbReference>
<dbReference type="PROSITE" id="PS50006">
    <property type="entry name" value="FHA_DOMAIN"/>
    <property type="match status" value="1"/>
</dbReference>
<dbReference type="InterPro" id="IPR000719">
    <property type="entry name" value="Prot_kinase_dom"/>
</dbReference>
<keyword evidence="6" id="KW-0418">Kinase</keyword>
<gene>
    <name evidence="6" type="ORF">WN50_09365</name>
    <name evidence="7" type="ORF">WN50_35745</name>
</gene>
<evidence type="ECO:0000259" key="4">
    <source>
        <dbReference type="PROSITE" id="PS50006"/>
    </source>
</evidence>
<dbReference type="EMBL" id="LATL02000188">
    <property type="protein sequence ID" value="KMW70385.1"/>
    <property type="molecule type" value="Genomic_DNA"/>
</dbReference>
<reference evidence="6 8" key="1">
    <citation type="submission" date="2015-06" db="EMBL/GenBank/DDBJ databases">
        <title>Draft genome assembly of filamentous brackish cyanobacterium Limnoraphis robusta strain CS-951.</title>
        <authorList>
            <person name="Willis A."/>
            <person name="Parks M."/>
            <person name="Burford M.A."/>
        </authorList>
    </citation>
    <scope>NUCLEOTIDE SEQUENCE [LARGE SCALE GENOMIC DNA]</scope>
    <source>
        <strain evidence="6 8">CS-951</strain>
    </source>
</reference>
<dbReference type="PROSITE" id="PS00108">
    <property type="entry name" value="PROTEIN_KINASE_ST"/>
    <property type="match status" value="1"/>
</dbReference>
<dbReference type="Gene3D" id="2.60.200.20">
    <property type="match status" value="1"/>
</dbReference>
<dbReference type="RefSeq" id="WP_046278271.1">
    <property type="nucleotide sequence ID" value="NZ_LATL02000101.1"/>
</dbReference>
<evidence type="ECO:0000259" key="5">
    <source>
        <dbReference type="PROSITE" id="PS50011"/>
    </source>
</evidence>
<dbReference type="SMART" id="SM00220">
    <property type="entry name" value="S_TKc"/>
    <property type="match status" value="1"/>
</dbReference>
<dbReference type="PATRIC" id="fig|1637645.4.peg.2113"/>
<dbReference type="PANTHER" id="PTHR24363">
    <property type="entry name" value="SERINE/THREONINE PROTEIN KINASE"/>
    <property type="match status" value="1"/>
</dbReference>